<protein>
    <submittedName>
        <fullName evidence="2">Uncharacterized protein</fullName>
    </submittedName>
</protein>
<reference evidence="2" key="1">
    <citation type="submission" date="2023-10" db="EMBL/GenBank/DDBJ databases">
        <title>Genome assembly of Pristionchus species.</title>
        <authorList>
            <person name="Yoshida K."/>
            <person name="Sommer R.J."/>
        </authorList>
    </citation>
    <scope>NUCLEOTIDE SEQUENCE</scope>
    <source>
        <strain evidence="2">RS0144</strain>
    </source>
</reference>
<proteinExistence type="predicted"/>
<accession>A0AAV5TRR6</accession>
<evidence type="ECO:0000256" key="1">
    <source>
        <dbReference type="SAM" id="MobiDB-lite"/>
    </source>
</evidence>
<dbReference type="AlphaFoldDB" id="A0AAV5TRR6"/>
<dbReference type="InterPro" id="IPR023214">
    <property type="entry name" value="HAD_sf"/>
</dbReference>
<evidence type="ECO:0000313" key="3">
    <source>
        <dbReference type="Proteomes" id="UP001432027"/>
    </source>
</evidence>
<evidence type="ECO:0000313" key="2">
    <source>
        <dbReference type="EMBL" id="GMS96923.1"/>
    </source>
</evidence>
<dbReference type="Proteomes" id="UP001432027">
    <property type="component" value="Unassembled WGS sequence"/>
</dbReference>
<dbReference type="EMBL" id="BTSX01000004">
    <property type="protein sequence ID" value="GMS96923.1"/>
    <property type="molecule type" value="Genomic_DNA"/>
</dbReference>
<name>A0AAV5TRR6_9BILA</name>
<dbReference type="Gene3D" id="3.40.50.1000">
    <property type="entry name" value="HAD superfamily/HAD-like"/>
    <property type="match status" value="1"/>
</dbReference>
<keyword evidence="3" id="KW-1185">Reference proteome</keyword>
<feature type="region of interest" description="Disordered" evidence="1">
    <location>
        <begin position="69"/>
        <end position="97"/>
    </location>
</feature>
<sequence length="97" mass="10825">DIEQEASCVIVNHDPHFKHEKLAKAINYLADPNCGFFVTNEDANLPNENCPARRHPYLCRRTAHCRSAPRANPLRGTRRSDGSISGKGSTSILRRAL</sequence>
<organism evidence="2 3">
    <name type="scientific">Pristionchus entomophagus</name>
    <dbReference type="NCBI Taxonomy" id="358040"/>
    <lineage>
        <taxon>Eukaryota</taxon>
        <taxon>Metazoa</taxon>
        <taxon>Ecdysozoa</taxon>
        <taxon>Nematoda</taxon>
        <taxon>Chromadorea</taxon>
        <taxon>Rhabditida</taxon>
        <taxon>Rhabditina</taxon>
        <taxon>Diplogasteromorpha</taxon>
        <taxon>Diplogasteroidea</taxon>
        <taxon>Neodiplogasteridae</taxon>
        <taxon>Pristionchus</taxon>
    </lineage>
</organism>
<gene>
    <name evidence="2" type="ORF">PENTCL1PPCAC_19098</name>
</gene>
<comment type="caution">
    <text evidence="2">The sequence shown here is derived from an EMBL/GenBank/DDBJ whole genome shotgun (WGS) entry which is preliminary data.</text>
</comment>
<feature type="compositionally biased region" description="Polar residues" evidence="1">
    <location>
        <begin position="82"/>
        <end position="97"/>
    </location>
</feature>
<feature type="non-terminal residue" evidence="2">
    <location>
        <position position="1"/>
    </location>
</feature>